<dbReference type="Proteomes" id="UP000318413">
    <property type="component" value="Unassembled WGS sequence"/>
</dbReference>
<dbReference type="Pfam" id="PF09917">
    <property type="entry name" value="DUF2147"/>
    <property type="match status" value="1"/>
</dbReference>
<accession>A0A502C6D3</accession>
<keyword evidence="4" id="KW-1185">Reference proteome</keyword>
<dbReference type="PANTHER" id="PTHR36919">
    <property type="entry name" value="BLR1215 PROTEIN"/>
    <property type="match status" value="1"/>
</dbReference>
<organism evidence="3 4">
    <name type="scientific">Sphingomonas oligophenolica</name>
    <dbReference type="NCBI Taxonomy" id="301154"/>
    <lineage>
        <taxon>Bacteria</taxon>
        <taxon>Pseudomonadati</taxon>
        <taxon>Pseudomonadota</taxon>
        <taxon>Alphaproteobacteria</taxon>
        <taxon>Sphingomonadales</taxon>
        <taxon>Sphingomonadaceae</taxon>
        <taxon>Sphingomonas</taxon>
    </lineage>
</organism>
<comment type="caution">
    <text evidence="3">The sequence shown here is derived from an EMBL/GenBank/DDBJ whole genome shotgun (WGS) entry which is preliminary data.</text>
</comment>
<protein>
    <submittedName>
        <fullName evidence="3">DUF2147 domain-containing protein</fullName>
    </submittedName>
</protein>
<dbReference type="OrthoDB" id="9811671at2"/>
<evidence type="ECO:0000256" key="1">
    <source>
        <dbReference type="SAM" id="SignalP"/>
    </source>
</evidence>
<keyword evidence="1" id="KW-0732">Signal</keyword>
<feature type="domain" description="DUF2147" evidence="2">
    <location>
        <begin position="28"/>
        <end position="137"/>
    </location>
</feature>
<proteinExistence type="predicted"/>
<dbReference type="EMBL" id="RCZK01000015">
    <property type="protein sequence ID" value="TPG08468.1"/>
    <property type="molecule type" value="Genomic_DNA"/>
</dbReference>
<name>A0A502C6D3_9SPHN</name>
<sequence length="139" mass="14722">MRNAPHLLAALALAAVPATAFAAQPVTGRWVTDDGKAVVTIGTCGSTICGKVTKILAATPKGPPVDENNPDPKLRHRPIEGLQILSGFKADGDSWKGRIYSPEEGKTYKSVMSRAGPDTIKVKGCVLFFCKTQTWSKAG</sequence>
<dbReference type="RefSeq" id="WP_140872612.1">
    <property type="nucleotide sequence ID" value="NZ_RCZK01000015.1"/>
</dbReference>
<dbReference type="AlphaFoldDB" id="A0A502C6D3"/>
<evidence type="ECO:0000313" key="4">
    <source>
        <dbReference type="Proteomes" id="UP000318413"/>
    </source>
</evidence>
<feature type="signal peptide" evidence="1">
    <location>
        <begin position="1"/>
        <end position="22"/>
    </location>
</feature>
<reference evidence="3 4" key="1">
    <citation type="journal article" date="2019" name="Environ. Microbiol.">
        <title>Species interactions and distinct microbial communities in high Arctic permafrost affected cryosols are associated with the CH4 and CO2 gas fluxes.</title>
        <authorList>
            <person name="Altshuler I."/>
            <person name="Hamel J."/>
            <person name="Turney S."/>
            <person name="Magnuson E."/>
            <person name="Levesque R."/>
            <person name="Greer C."/>
            <person name="Whyte L.G."/>
        </authorList>
    </citation>
    <scope>NUCLEOTIDE SEQUENCE [LARGE SCALE GENOMIC DNA]</scope>
    <source>
        <strain evidence="3 4">S5.1</strain>
    </source>
</reference>
<evidence type="ECO:0000313" key="3">
    <source>
        <dbReference type="EMBL" id="TPG08468.1"/>
    </source>
</evidence>
<dbReference type="InterPro" id="IPR019223">
    <property type="entry name" value="DUF2147"/>
</dbReference>
<dbReference type="Gene3D" id="2.40.128.520">
    <property type="match status" value="1"/>
</dbReference>
<dbReference type="PANTHER" id="PTHR36919:SF2">
    <property type="entry name" value="BLL6627 PROTEIN"/>
    <property type="match status" value="1"/>
</dbReference>
<gene>
    <name evidence="3" type="ORF">EAH84_13925</name>
</gene>
<evidence type="ECO:0000259" key="2">
    <source>
        <dbReference type="Pfam" id="PF09917"/>
    </source>
</evidence>
<feature type="chain" id="PRO_5021194845" evidence="1">
    <location>
        <begin position="23"/>
        <end position="139"/>
    </location>
</feature>